<dbReference type="GO" id="GO:0046983">
    <property type="term" value="F:protein dimerization activity"/>
    <property type="evidence" value="ECO:0007669"/>
    <property type="project" value="InterPro"/>
</dbReference>
<dbReference type="InterPro" id="IPR045896">
    <property type="entry name" value="MYC1-like_bHLH"/>
</dbReference>
<name>A0A8J5T0Y9_ZIZPA</name>
<dbReference type="InterPro" id="IPR011598">
    <property type="entry name" value="bHLH_dom"/>
</dbReference>
<evidence type="ECO:0000313" key="6">
    <source>
        <dbReference type="Proteomes" id="UP000729402"/>
    </source>
</evidence>
<dbReference type="PROSITE" id="PS50888">
    <property type="entry name" value="BHLH"/>
    <property type="match status" value="1"/>
</dbReference>
<evidence type="ECO:0000256" key="2">
    <source>
        <dbReference type="ARBA" id="ARBA00023163"/>
    </source>
</evidence>
<organism evidence="5 6">
    <name type="scientific">Zizania palustris</name>
    <name type="common">Northern wild rice</name>
    <dbReference type="NCBI Taxonomy" id="103762"/>
    <lineage>
        <taxon>Eukaryota</taxon>
        <taxon>Viridiplantae</taxon>
        <taxon>Streptophyta</taxon>
        <taxon>Embryophyta</taxon>
        <taxon>Tracheophyta</taxon>
        <taxon>Spermatophyta</taxon>
        <taxon>Magnoliopsida</taxon>
        <taxon>Liliopsida</taxon>
        <taxon>Poales</taxon>
        <taxon>Poaceae</taxon>
        <taxon>BOP clade</taxon>
        <taxon>Oryzoideae</taxon>
        <taxon>Oryzeae</taxon>
        <taxon>Zizaniinae</taxon>
        <taxon>Zizania</taxon>
    </lineage>
</organism>
<dbReference type="EMBL" id="JAAALK010000285">
    <property type="protein sequence ID" value="KAG8066099.1"/>
    <property type="molecule type" value="Genomic_DNA"/>
</dbReference>
<comment type="caution">
    <text evidence="5">The sequence shown here is derived from an EMBL/GenBank/DDBJ whole genome shotgun (WGS) entry which is preliminary data.</text>
</comment>
<feature type="domain" description="BHLH" evidence="4">
    <location>
        <begin position="262"/>
        <end position="311"/>
    </location>
</feature>
<dbReference type="PANTHER" id="PTHR46834:SF4">
    <property type="entry name" value="TRANSCRIPTION FACTOR EAT1"/>
    <property type="match status" value="1"/>
</dbReference>
<dbReference type="OrthoDB" id="1932168at2759"/>
<gene>
    <name evidence="5" type="ORF">GUJ93_ZPchr0004g39185</name>
</gene>
<protein>
    <recommendedName>
        <fullName evidence="4">BHLH domain-containing protein</fullName>
    </recommendedName>
</protein>
<dbReference type="FunFam" id="4.10.280.10:FF:000109">
    <property type="entry name" value="Transcription factor bHLH91-like"/>
    <property type="match status" value="1"/>
</dbReference>
<keyword evidence="2" id="KW-0804">Transcription</keyword>
<dbReference type="CDD" id="cd18918">
    <property type="entry name" value="bHLH_AtMYC1_like"/>
    <property type="match status" value="1"/>
</dbReference>
<evidence type="ECO:0000256" key="1">
    <source>
        <dbReference type="ARBA" id="ARBA00023015"/>
    </source>
</evidence>
<dbReference type="AlphaFoldDB" id="A0A8J5T0Y9"/>
<accession>A0A8J5T0Y9</accession>
<sequence length="465" mass="51545">MIVEAGYFEDSHDQNCMAGSLMHASNQVPTGNENTSIDLQKFKVPSYSTEAHSNTTSLAEAARAISHLQHQLEIDLEQEAPSVETPNWDPTICTIPDHIIDHQFSEDPQNILVEQQMQQYDAALYPNGVYTPAADLLNLMQCTMAPAFPATASIFGDTALNGTNYLDLNGEITGVPAVPDSGSGLMFASDSTLQLGYHGTQSHLIKDICHSLPQKYGLFPSEDERDVIIGVGSVGDIFQEIDDRQFDSVLECRRGKSEFGKGKGKTNFATERERREQLNVKFRTLRMLFPNPTKSDRASIVGDAIEYIHELNRTVKELKILAEQKRHGNNRRKMIKLDQEAAADGEISSMGPVRGDKDSQLNGAIRSSWVQRRSKECQVDVRIVDDEVNIKLTEKKKANSLLLAAKVLDEFQLELIHVVGGIIGDHHIFMFNTKVSEGSSVYACAVAKRLLQAVDVPHQALNIIK</sequence>
<dbReference type="PANTHER" id="PTHR46834">
    <property type="entry name" value="TRANSCRIPTION FACTOR BHLH91"/>
    <property type="match status" value="1"/>
</dbReference>
<proteinExistence type="predicted"/>
<evidence type="ECO:0000259" key="4">
    <source>
        <dbReference type="PROSITE" id="PS50888"/>
    </source>
</evidence>
<keyword evidence="1" id="KW-0805">Transcription regulation</keyword>
<dbReference type="InterPro" id="IPR045895">
    <property type="entry name" value="bHLH91-like"/>
</dbReference>
<keyword evidence="3" id="KW-0539">Nucleus</keyword>
<dbReference type="SMART" id="SM00353">
    <property type="entry name" value="HLH"/>
    <property type="match status" value="1"/>
</dbReference>
<dbReference type="GO" id="GO:0048658">
    <property type="term" value="P:anther wall tapetum development"/>
    <property type="evidence" value="ECO:0007669"/>
    <property type="project" value="InterPro"/>
</dbReference>
<evidence type="ECO:0000256" key="3">
    <source>
        <dbReference type="ARBA" id="ARBA00023242"/>
    </source>
</evidence>
<dbReference type="EMBL" id="JAAALK010000285">
    <property type="protein sequence ID" value="KAG8066098.1"/>
    <property type="molecule type" value="Genomic_DNA"/>
</dbReference>
<keyword evidence="6" id="KW-1185">Reference proteome</keyword>
<reference evidence="5" key="2">
    <citation type="submission" date="2021-02" db="EMBL/GenBank/DDBJ databases">
        <authorList>
            <person name="Kimball J.A."/>
            <person name="Haas M.W."/>
            <person name="Macchietto M."/>
            <person name="Kono T."/>
            <person name="Duquette J."/>
            <person name="Shao M."/>
        </authorList>
    </citation>
    <scope>NUCLEOTIDE SEQUENCE</scope>
    <source>
        <tissue evidence="5">Fresh leaf tissue</tissue>
    </source>
</reference>
<dbReference type="GO" id="GO:0006355">
    <property type="term" value="P:regulation of DNA-templated transcription"/>
    <property type="evidence" value="ECO:0007669"/>
    <property type="project" value="InterPro"/>
</dbReference>
<dbReference type="Pfam" id="PF00010">
    <property type="entry name" value="HLH"/>
    <property type="match status" value="1"/>
</dbReference>
<reference evidence="5" key="1">
    <citation type="journal article" date="2021" name="bioRxiv">
        <title>Whole Genome Assembly and Annotation of Northern Wild Rice, Zizania palustris L., Supports a Whole Genome Duplication in the Zizania Genus.</title>
        <authorList>
            <person name="Haas M."/>
            <person name="Kono T."/>
            <person name="Macchietto M."/>
            <person name="Millas R."/>
            <person name="McGilp L."/>
            <person name="Shao M."/>
            <person name="Duquette J."/>
            <person name="Hirsch C.N."/>
            <person name="Kimball J."/>
        </authorList>
    </citation>
    <scope>NUCLEOTIDE SEQUENCE</scope>
    <source>
        <tissue evidence="5">Fresh leaf tissue</tissue>
    </source>
</reference>
<dbReference type="Proteomes" id="UP000729402">
    <property type="component" value="Unassembled WGS sequence"/>
</dbReference>
<evidence type="ECO:0000313" key="5">
    <source>
        <dbReference type="EMBL" id="KAG8066099.1"/>
    </source>
</evidence>